<protein>
    <submittedName>
        <fullName evidence="1">Uncharacterized protein</fullName>
    </submittedName>
</protein>
<dbReference type="EMBL" id="BAAAPU010000009">
    <property type="protein sequence ID" value="GAA1987107.1"/>
    <property type="molecule type" value="Genomic_DNA"/>
</dbReference>
<organism evidence="1 2">
    <name type="scientific">Terrabacter lapilli</name>
    <dbReference type="NCBI Taxonomy" id="436231"/>
    <lineage>
        <taxon>Bacteria</taxon>
        <taxon>Bacillati</taxon>
        <taxon>Actinomycetota</taxon>
        <taxon>Actinomycetes</taxon>
        <taxon>Micrococcales</taxon>
        <taxon>Intrasporangiaceae</taxon>
        <taxon>Terrabacter</taxon>
    </lineage>
</organism>
<proteinExistence type="predicted"/>
<evidence type="ECO:0000313" key="1">
    <source>
        <dbReference type="EMBL" id="GAA1987107.1"/>
    </source>
</evidence>
<comment type="caution">
    <text evidence="1">The sequence shown here is derived from an EMBL/GenBank/DDBJ whole genome shotgun (WGS) entry which is preliminary data.</text>
</comment>
<keyword evidence="2" id="KW-1185">Reference proteome</keyword>
<dbReference type="Proteomes" id="UP001500013">
    <property type="component" value="Unassembled WGS sequence"/>
</dbReference>
<gene>
    <name evidence="1" type="ORF">GCM10009817_30770</name>
</gene>
<sequence>MGVGVGDEDDGKAAVAATGALVGVADEQAVKARMATMVAAAWAGGKRMGGSLPCALSSYVIFKDLAAHRDGRAAKRGQGPAEEIR</sequence>
<accession>A0ABN2SI21</accession>
<reference evidence="1 2" key="1">
    <citation type="journal article" date="2019" name="Int. J. Syst. Evol. Microbiol.">
        <title>The Global Catalogue of Microorganisms (GCM) 10K type strain sequencing project: providing services to taxonomists for standard genome sequencing and annotation.</title>
        <authorList>
            <consortium name="The Broad Institute Genomics Platform"/>
            <consortium name="The Broad Institute Genome Sequencing Center for Infectious Disease"/>
            <person name="Wu L."/>
            <person name="Ma J."/>
        </authorList>
    </citation>
    <scope>NUCLEOTIDE SEQUENCE [LARGE SCALE GENOMIC DNA]</scope>
    <source>
        <strain evidence="1 2">JCM 15628</strain>
    </source>
</reference>
<name>A0ABN2SI21_9MICO</name>
<evidence type="ECO:0000313" key="2">
    <source>
        <dbReference type="Proteomes" id="UP001500013"/>
    </source>
</evidence>